<dbReference type="PROSITE" id="PS50887">
    <property type="entry name" value="GGDEF"/>
    <property type="match status" value="1"/>
</dbReference>
<evidence type="ECO:0000256" key="2">
    <source>
        <dbReference type="ARBA" id="ARBA00034247"/>
    </source>
</evidence>
<feature type="domain" description="GGDEF" evidence="4">
    <location>
        <begin position="116"/>
        <end position="240"/>
    </location>
</feature>
<keyword evidence="3" id="KW-0175">Coiled coil</keyword>
<dbReference type="InterPro" id="IPR000160">
    <property type="entry name" value="GGDEF_dom"/>
</dbReference>
<proteinExistence type="predicted"/>
<dbReference type="EC" id="2.7.7.65" evidence="1"/>
<dbReference type="PANTHER" id="PTHR45138">
    <property type="entry name" value="REGULATORY COMPONENTS OF SENSORY TRANSDUCTION SYSTEM"/>
    <property type="match status" value="1"/>
</dbReference>
<dbReference type="InterPro" id="IPR029787">
    <property type="entry name" value="Nucleotide_cyclase"/>
</dbReference>
<dbReference type="SUPFAM" id="SSF55073">
    <property type="entry name" value="Nucleotide cyclase"/>
    <property type="match status" value="1"/>
</dbReference>
<evidence type="ECO:0000256" key="3">
    <source>
        <dbReference type="SAM" id="Coils"/>
    </source>
</evidence>
<dbReference type="Gene3D" id="3.30.70.270">
    <property type="match status" value="1"/>
</dbReference>
<organism evidence="5 6">
    <name type="scientific">Rhizomicrobium electricum</name>
    <dbReference type="NCBI Taxonomy" id="480070"/>
    <lineage>
        <taxon>Bacteria</taxon>
        <taxon>Pseudomonadati</taxon>
        <taxon>Pseudomonadota</taxon>
        <taxon>Alphaproteobacteria</taxon>
        <taxon>Micropepsales</taxon>
        <taxon>Micropepsaceae</taxon>
        <taxon>Rhizomicrobium</taxon>
    </lineage>
</organism>
<sequence>MKVEKTSPYSGVRAVGAAAYARRAEATQAVQPTPPIAATASVLGIPEDEFTPRVRDAILTLMGEVDNLRHELQATRERLEQAERTADQDHLLPLLNRRAFVRELTRYISFAGRYGTPATLLYFDLDGFKQVNDTYGHAAGDAVLAHFADTLLAQTRDSDVVGRLGGDEFGVLLAHANLEQGRKKADILAEKLKSQPTMWHGQPIPMGFSYGAFELKGDDTPDLAMARADEAMYAHKKNGR</sequence>
<name>A0ABP3PYD6_9PROT</name>
<protein>
    <recommendedName>
        <fullName evidence="1">diguanylate cyclase</fullName>
        <ecNumber evidence="1">2.7.7.65</ecNumber>
    </recommendedName>
</protein>
<evidence type="ECO:0000256" key="1">
    <source>
        <dbReference type="ARBA" id="ARBA00012528"/>
    </source>
</evidence>
<dbReference type="EMBL" id="BAAADD010000006">
    <property type="protein sequence ID" value="GAA0575524.1"/>
    <property type="molecule type" value="Genomic_DNA"/>
</dbReference>
<keyword evidence="6" id="KW-1185">Reference proteome</keyword>
<dbReference type="InterPro" id="IPR050469">
    <property type="entry name" value="Diguanylate_Cyclase"/>
</dbReference>
<dbReference type="Proteomes" id="UP001499951">
    <property type="component" value="Unassembled WGS sequence"/>
</dbReference>
<comment type="caution">
    <text evidence="5">The sequence shown here is derived from an EMBL/GenBank/DDBJ whole genome shotgun (WGS) entry which is preliminary data.</text>
</comment>
<dbReference type="RefSeq" id="WP_166935522.1">
    <property type="nucleotide sequence ID" value="NZ_BAAADD010000006.1"/>
</dbReference>
<evidence type="ECO:0000313" key="6">
    <source>
        <dbReference type="Proteomes" id="UP001499951"/>
    </source>
</evidence>
<dbReference type="InterPro" id="IPR043128">
    <property type="entry name" value="Rev_trsase/Diguanyl_cyclase"/>
</dbReference>
<gene>
    <name evidence="5" type="ORF">GCM10008942_25480</name>
</gene>
<dbReference type="NCBIfam" id="TIGR00254">
    <property type="entry name" value="GGDEF"/>
    <property type="match status" value="1"/>
</dbReference>
<dbReference type="PANTHER" id="PTHR45138:SF9">
    <property type="entry name" value="DIGUANYLATE CYCLASE DGCM-RELATED"/>
    <property type="match status" value="1"/>
</dbReference>
<feature type="coiled-coil region" evidence="3">
    <location>
        <begin position="58"/>
        <end position="89"/>
    </location>
</feature>
<dbReference type="CDD" id="cd01949">
    <property type="entry name" value="GGDEF"/>
    <property type="match status" value="1"/>
</dbReference>
<reference evidence="6" key="1">
    <citation type="journal article" date="2019" name="Int. J. Syst. Evol. Microbiol.">
        <title>The Global Catalogue of Microorganisms (GCM) 10K type strain sequencing project: providing services to taxonomists for standard genome sequencing and annotation.</title>
        <authorList>
            <consortium name="The Broad Institute Genomics Platform"/>
            <consortium name="The Broad Institute Genome Sequencing Center for Infectious Disease"/>
            <person name="Wu L."/>
            <person name="Ma J."/>
        </authorList>
    </citation>
    <scope>NUCLEOTIDE SEQUENCE [LARGE SCALE GENOMIC DNA]</scope>
    <source>
        <strain evidence="6">JCM 15089</strain>
    </source>
</reference>
<dbReference type="SMART" id="SM00267">
    <property type="entry name" value="GGDEF"/>
    <property type="match status" value="1"/>
</dbReference>
<evidence type="ECO:0000259" key="4">
    <source>
        <dbReference type="PROSITE" id="PS50887"/>
    </source>
</evidence>
<accession>A0ABP3PYD6</accession>
<comment type="catalytic activity">
    <reaction evidence="2">
        <text>2 GTP = 3',3'-c-di-GMP + 2 diphosphate</text>
        <dbReference type="Rhea" id="RHEA:24898"/>
        <dbReference type="ChEBI" id="CHEBI:33019"/>
        <dbReference type="ChEBI" id="CHEBI:37565"/>
        <dbReference type="ChEBI" id="CHEBI:58805"/>
        <dbReference type="EC" id="2.7.7.65"/>
    </reaction>
</comment>
<dbReference type="Pfam" id="PF00990">
    <property type="entry name" value="GGDEF"/>
    <property type="match status" value="1"/>
</dbReference>
<evidence type="ECO:0000313" key="5">
    <source>
        <dbReference type="EMBL" id="GAA0575524.1"/>
    </source>
</evidence>